<reference evidence="2" key="1">
    <citation type="submission" date="2022-10" db="EMBL/GenBank/DDBJ databases">
        <authorList>
            <person name="Chen Y."/>
            <person name="Dougan E. K."/>
            <person name="Chan C."/>
            <person name="Rhodes N."/>
            <person name="Thang M."/>
        </authorList>
    </citation>
    <scope>NUCLEOTIDE SEQUENCE</scope>
</reference>
<dbReference type="EMBL" id="CAMXCT010001090">
    <property type="protein sequence ID" value="CAI3986546.1"/>
    <property type="molecule type" value="Genomic_DNA"/>
</dbReference>
<accession>A0A9P1CA59</accession>
<keyword evidence="4" id="KW-1185">Reference proteome</keyword>
<proteinExistence type="predicted"/>
<name>A0A9P1CA59_9DINO</name>
<protein>
    <submittedName>
        <fullName evidence="2">Uncharacterized protein</fullName>
    </submittedName>
</protein>
<feature type="compositionally biased region" description="Low complexity" evidence="1">
    <location>
        <begin position="1"/>
        <end position="13"/>
    </location>
</feature>
<dbReference type="Proteomes" id="UP001152797">
    <property type="component" value="Unassembled WGS sequence"/>
</dbReference>
<evidence type="ECO:0000313" key="2">
    <source>
        <dbReference type="EMBL" id="CAI3986546.1"/>
    </source>
</evidence>
<evidence type="ECO:0000256" key="1">
    <source>
        <dbReference type="SAM" id="MobiDB-lite"/>
    </source>
</evidence>
<dbReference type="AlphaFoldDB" id="A0A9P1CA59"/>
<comment type="caution">
    <text evidence="2">The sequence shown here is derived from an EMBL/GenBank/DDBJ whole genome shotgun (WGS) entry which is preliminary data.</text>
</comment>
<feature type="compositionally biased region" description="Basic and acidic residues" evidence="1">
    <location>
        <begin position="158"/>
        <end position="179"/>
    </location>
</feature>
<reference evidence="3" key="2">
    <citation type="submission" date="2024-04" db="EMBL/GenBank/DDBJ databases">
        <authorList>
            <person name="Chen Y."/>
            <person name="Shah S."/>
            <person name="Dougan E. K."/>
            <person name="Thang M."/>
            <person name="Chan C."/>
        </authorList>
    </citation>
    <scope>NUCLEOTIDE SEQUENCE [LARGE SCALE GENOMIC DNA]</scope>
</reference>
<feature type="compositionally biased region" description="Basic and acidic residues" evidence="1">
    <location>
        <begin position="14"/>
        <end position="26"/>
    </location>
</feature>
<dbReference type="EMBL" id="CAMXCT020001090">
    <property type="protein sequence ID" value="CAL1139921.1"/>
    <property type="molecule type" value="Genomic_DNA"/>
</dbReference>
<gene>
    <name evidence="2" type="ORF">C1SCF055_LOCUS13890</name>
</gene>
<organism evidence="2">
    <name type="scientific">Cladocopium goreaui</name>
    <dbReference type="NCBI Taxonomy" id="2562237"/>
    <lineage>
        <taxon>Eukaryota</taxon>
        <taxon>Sar</taxon>
        <taxon>Alveolata</taxon>
        <taxon>Dinophyceae</taxon>
        <taxon>Suessiales</taxon>
        <taxon>Symbiodiniaceae</taxon>
        <taxon>Cladocopium</taxon>
    </lineage>
</organism>
<feature type="region of interest" description="Disordered" evidence="1">
    <location>
        <begin position="1"/>
        <end position="196"/>
    </location>
</feature>
<evidence type="ECO:0000313" key="3">
    <source>
        <dbReference type="EMBL" id="CAL1139921.1"/>
    </source>
</evidence>
<sequence>MGQDPSSGSAAKPSSKDNKKTAEPKAKGALIPNPLVPMSVDVKGGEMESLPGTVDIVKQQQDMRKKMRDEQKARQTEKELGKAEKAAEQKAKEEKKEEKKAKKEASKAAPSKELQASKKQKLENEDRPRARKARVTSLMSTPCKVWDPHGKSSPKKGKNADKVMKESTPGKKPEATPKKVKERRKREAKTLQACKL</sequence>
<evidence type="ECO:0000313" key="4">
    <source>
        <dbReference type="Proteomes" id="UP001152797"/>
    </source>
</evidence>
<feature type="compositionally biased region" description="Basic and acidic residues" evidence="1">
    <location>
        <begin position="61"/>
        <end position="106"/>
    </location>
</feature>
<dbReference type="EMBL" id="CAMXCT030001090">
    <property type="protein sequence ID" value="CAL4773858.1"/>
    <property type="molecule type" value="Genomic_DNA"/>
</dbReference>